<organism evidence="1 2">
    <name type="scientific">Octopus vulgaris</name>
    <name type="common">Common octopus</name>
    <dbReference type="NCBI Taxonomy" id="6645"/>
    <lineage>
        <taxon>Eukaryota</taxon>
        <taxon>Metazoa</taxon>
        <taxon>Spiralia</taxon>
        <taxon>Lophotrochozoa</taxon>
        <taxon>Mollusca</taxon>
        <taxon>Cephalopoda</taxon>
        <taxon>Coleoidea</taxon>
        <taxon>Octopodiformes</taxon>
        <taxon>Octopoda</taxon>
        <taxon>Incirrata</taxon>
        <taxon>Octopodidae</taxon>
        <taxon>Octopus</taxon>
    </lineage>
</organism>
<name>A0AA36AYF1_OCTVU</name>
<accession>A0AA36AYF1</accession>
<dbReference type="EMBL" id="OX597819">
    <property type="protein sequence ID" value="CAI9724591.1"/>
    <property type="molecule type" value="Genomic_DNA"/>
</dbReference>
<keyword evidence="2" id="KW-1185">Reference proteome</keyword>
<evidence type="ECO:0000313" key="2">
    <source>
        <dbReference type="Proteomes" id="UP001162480"/>
    </source>
</evidence>
<reference evidence="1" key="1">
    <citation type="submission" date="2023-08" db="EMBL/GenBank/DDBJ databases">
        <authorList>
            <person name="Alioto T."/>
            <person name="Alioto T."/>
            <person name="Gomez Garrido J."/>
        </authorList>
    </citation>
    <scope>NUCLEOTIDE SEQUENCE</scope>
</reference>
<gene>
    <name evidence="1" type="ORF">OCTVUL_1B006960</name>
</gene>
<evidence type="ECO:0000313" key="1">
    <source>
        <dbReference type="EMBL" id="CAI9724591.1"/>
    </source>
</evidence>
<protein>
    <submittedName>
        <fullName evidence="1">Uncharacterized protein</fullName>
    </submittedName>
</protein>
<proteinExistence type="predicted"/>
<dbReference type="Proteomes" id="UP001162480">
    <property type="component" value="Chromosome 6"/>
</dbReference>
<dbReference type="AlphaFoldDB" id="A0AA36AYF1"/>
<sequence>MKDKLDFGWIWTRNASNGFGPDTKTEECLDLVSDNSACPCVQIDYDSSTIKFLLLAIVYSTFFEQNSIRS</sequence>